<evidence type="ECO:0000256" key="2">
    <source>
        <dbReference type="ARBA" id="ARBA00005189"/>
    </source>
</evidence>
<dbReference type="AlphaFoldDB" id="A0A346XVI5"/>
<dbReference type="GO" id="GO:0001666">
    <property type="term" value="P:response to hypoxia"/>
    <property type="evidence" value="ECO:0007669"/>
    <property type="project" value="TreeGrafter"/>
</dbReference>
<feature type="domain" description="O-acyltransferase WSD1 C-terminal" evidence="13">
    <location>
        <begin position="314"/>
        <end position="459"/>
    </location>
</feature>
<dbReference type="EC" id="2.3.1.20" evidence="4 11"/>
<evidence type="ECO:0000313" key="15">
    <source>
        <dbReference type="Proteomes" id="UP000264006"/>
    </source>
</evidence>
<dbReference type="InterPro" id="IPR009721">
    <property type="entry name" value="O-acyltransferase_WSD1_C"/>
</dbReference>
<organism evidence="14 15">
    <name type="scientific">Euzebya pacifica</name>
    <dbReference type="NCBI Taxonomy" id="1608957"/>
    <lineage>
        <taxon>Bacteria</taxon>
        <taxon>Bacillati</taxon>
        <taxon>Actinomycetota</taxon>
        <taxon>Nitriliruptoria</taxon>
        <taxon>Euzebyales</taxon>
    </lineage>
</organism>
<name>A0A346XVI5_9ACTN</name>
<evidence type="ECO:0000256" key="4">
    <source>
        <dbReference type="ARBA" id="ARBA00013244"/>
    </source>
</evidence>
<evidence type="ECO:0000259" key="13">
    <source>
        <dbReference type="Pfam" id="PF06974"/>
    </source>
</evidence>
<dbReference type="UniPathway" id="UPA00282"/>
<dbReference type="NCBIfam" id="TIGR02946">
    <property type="entry name" value="acyl_WS_DGAT"/>
    <property type="match status" value="1"/>
</dbReference>
<keyword evidence="8 11" id="KW-0443">Lipid metabolism</keyword>
<keyword evidence="15" id="KW-1185">Reference proteome</keyword>
<proteinExistence type="inferred from homology"/>
<protein>
    <recommendedName>
        <fullName evidence="4 11">Diacylglycerol O-acyltransferase</fullName>
        <ecNumber evidence="4 11">2.3.1.20</ecNumber>
    </recommendedName>
</protein>
<evidence type="ECO:0000256" key="3">
    <source>
        <dbReference type="ARBA" id="ARBA00009587"/>
    </source>
</evidence>
<gene>
    <name evidence="14" type="ORF">DVS28_a1539</name>
</gene>
<dbReference type="InterPro" id="IPR004255">
    <property type="entry name" value="O-acyltransferase_WSD1_N"/>
</dbReference>
<dbReference type="Pfam" id="PF03007">
    <property type="entry name" value="WS_DGAT_cat"/>
    <property type="match status" value="1"/>
</dbReference>
<evidence type="ECO:0000256" key="5">
    <source>
        <dbReference type="ARBA" id="ARBA00022516"/>
    </source>
</evidence>
<comment type="pathway">
    <text evidence="1 11">Glycerolipid metabolism; triacylglycerol biosynthesis.</text>
</comment>
<keyword evidence="9 11" id="KW-0012">Acyltransferase</keyword>
<dbReference type="EMBL" id="CP031165">
    <property type="protein sequence ID" value="AXV06232.1"/>
    <property type="molecule type" value="Genomic_DNA"/>
</dbReference>
<keyword evidence="5 11" id="KW-0444">Lipid biosynthesis</keyword>
<evidence type="ECO:0000256" key="8">
    <source>
        <dbReference type="ARBA" id="ARBA00023098"/>
    </source>
</evidence>
<dbReference type="RefSeq" id="WP_114590921.1">
    <property type="nucleotide sequence ID" value="NZ_CP031165.1"/>
</dbReference>
<comment type="similarity">
    <text evidence="3 11">Belongs to the long-chain O-acyltransferase family.</text>
</comment>
<dbReference type="GO" id="GO:0071731">
    <property type="term" value="P:response to nitric oxide"/>
    <property type="evidence" value="ECO:0007669"/>
    <property type="project" value="TreeGrafter"/>
</dbReference>
<evidence type="ECO:0000256" key="9">
    <source>
        <dbReference type="ARBA" id="ARBA00023315"/>
    </source>
</evidence>
<evidence type="ECO:0000256" key="11">
    <source>
        <dbReference type="RuleBase" id="RU361241"/>
    </source>
</evidence>
<dbReference type="GO" id="GO:0019432">
    <property type="term" value="P:triglyceride biosynthetic process"/>
    <property type="evidence" value="ECO:0007669"/>
    <property type="project" value="UniProtKB-UniPathway"/>
</dbReference>
<dbReference type="OrthoDB" id="9810950at2"/>
<dbReference type="GO" id="GO:0006071">
    <property type="term" value="P:glycerol metabolic process"/>
    <property type="evidence" value="ECO:0007669"/>
    <property type="project" value="UniProtKB-KW"/>
</dbReference>
<dbReference type="SUPFAM" id="SSF52777">
    <property type="entry name" value="CoA-dependent acyltransferases"/>
    <property type="match status" value="1"/>
</dbReference>
<dbReference type="Proteomes" id="UP000264006">
    <property type="component" value="Chromosome"/>
</dbReference>
<feature type="domain" description="O-acyltransferase WSD1-like N-terminal" evidence="12">
    <location>
        <begin position="6"/>
        <end position="274"/>
    </location>
</feature>
<evidence type="ECO:0000256" key="1">
    <source>
        <dbReference type="ARBA" id="ARBA00004771"/>
    </source>
</evidence>
<comment type="catalytic activity">
    <reaction evidence="10 11">
        <text>an acyl-CoA + a 1,2-diacyl-sn-glycerol = a triacyl-sn-glycerol + CoA</text>
        <dbReference type="Rhea" id="RHEA:10868"/>
        <dbReference type="ChEBI" id="CHEBI:17815"/>
        <dbReference type="ChEBI" id="CHEBI:57287"/>
        <dbReference type="ChEBI" id="CHEBI:58342"/>
        <dbReference type="ChEBI" id="CHEBI:64615"/>
        <dbReference type="EC" id="2.3.1.20"/>
    </reaction>
</comment>
<evidence type="ECO:0000256" key="10">
    <source>
        <dbReference type="ARBA" id="ARBA00048109"/>
    </source>
</evidence>
<dbReference type="GO" id="GO:0005886">
    <property type="term" value="C:plasma membrane"/>
    <property type="evidence" value="ECO:0007669"/>
    <property type="project" value="TreeGrafter"/>
</dbReference>
<comment type="pathway">
    <text evidence="2">Lipid metabolism.</text>
</comment>
<reference evidence="14 15" key="1">
    <citation type="submission" date="2018-09" db="EMBL/GenBank/DDBJ databases">
        <title>Complete genome sequence of Euzebya sp. DY32-46 isolated from seawater of Pacific Ocean.</title>
        <authorList>
            <person name="Xu L."/>
            <person name="Wu Y.-H."/>
            <person name="Xu X.-W."/>
        </authorList>
    </citation>
    <scope>NUCLEOTIDE SEQUENCE [LARGE SCALE GENOMIC DNA]</scope>
    <source>
        <strain evidence="14 15">DY32-46</strain>
    </source>
</reference>
<evidence type="ECO:0000256" key="7">
    <source>
        <dbReference type="ARBA" id="ARBA00022798"/>
    </source>
</evidence>
<dbReference type="GO" id="GO:0051701">
    <property type="term" value="P:biological process involved in interaction with host"/>
    <property type="evidence" value="ECO:0007669"/>
    <property type="project" value="TreeGrafter"/>
</dbReference>
<dbReference type="PANTHER" id="PTHR31650:SF1">
    <property type="entry name" value="WAX ESTER SYNTHASE_DIACYLGLYCEROL ACYLTRANSFERASE 4-RELATED"/>
    <property type="match status" value="1"/>
</dbReference>
<evidence type="ECO:0000256" key="6">
    <source>
        <dbReference type="ARBA" id="ARBA00022679"/>
    </source>
</evidence>
<dbReference type="KEGG" id="euz:DVS28_a1539"/>
<evidence type="ECO:0000259" key="12">
    <source>
        <dbReference type="Pfam" id="PF03007"/>
    </source>
</evidence>
<sequence length="465" mass="51467">MVLPITDGAWLMIESGEAPQHVGGLMVFDYPPDASPTWLHDTWQRLRTATDFAPPFSYRLRRPYGLAGLFDWEPDPDIDLDYHLRFSALPRPGRVRELLVLVSRLHSTLLDRHRPLWEVHLIEGLQPEHEGEPPRFAMYAKFHHSMFDGVGAMRVMRRMFSADPDLRGMAAPWEIASTAATTPSPVPEPLRSSPLEKPGLLDPVRSLGTIAGTLRDQARATRQGVEGEVMPFSAPRSLLNGRITGSRRFAADGFSFERMSGVAKALGVSINDVALAMSSHAMRTYLLDHMALPDKPLTGMIPVSVRTEDDGPQGNALSFLVVDLGTDIDDPIDRLERIRTSMQRGKDRLASMSRSERVGYAVAITSPYVIGPLLGIAGRGRPLANVVISNVPGPREPRYFDGARLQGMYPASLLQQGQALNITLTSYDTEMQFGLTACRKTLPQMQRMLDHLDSGLQELEKLTAA</sequence>
<dbReference type="Pfam" id="PF06974">
    <property type="entry name" value="WS_DGAT_C"/>
    <property type="match status" value="1"/>
</dbReference>
<dbReference type="InterPro" id="IPR014292">
    <property type="entry name" value="Acyl_transf_WS/DGAT"/>
</dbReference>
<keyword evidence="7 11" id="KW-0319">Glycerol metabolism</keyword>
<evidence type="ECO:0000313" key="14">
    <source>
        <dbReference type="EMBL" id="AXV06232.1"/>
    </source>
</evidence>
<keyword evidence="6 11" id="KW-0808">Transferase</keyword>
<dbReference type="InterPro" id="IPR045034">
    <property type="entry name" value="O-acyltransferase_WSD1-like"/>
</dbReference>
<dbReference type="GO" id="GO:0004144">
    <property type="term" value="F:diacylglycerol O-acyltransferase activity"/>
    <property type="evidence" value="ECO:0007669"/>
    <property type="project" value="UniProtKB-EC"/>
</dbReference>
<accession>A0A346XVI5</accession>
<dbReference type="PANTHER" id="PTHR31650">
    <property type="entry name" value="O-ACYLTRANSFERASE (WSD1-LIKE) FAMILY PROTEIN"/>
    <property type="match status" value="1"/>
</dbReference>